<name>A0A8D3Y4X8_9GAMM</name>
<keyword evidence="4" id="KW-0249">Electron transport</keyword>
<dbReference type="EMBL" id="FNHO01000006">
    <property type="protein sequence ID" value="SDM59571.1"/>
    <property type="molecule type" value="Genomic_DNA"/>
</dbReference>
<dbReference type="AlphaFoldDB" id="A0A8D3Y4X8"/>
<dbReference type="GeneID" id="77261950"/>
<feature type="binding site" description="covalent" evidence="7">
    <location>
        <position position="139"/>
    </location>
    <ligand>
        <name>heme c</name>
        <dbReference type="ChEBI" id="CHEBI:61717"/>
    </ligand>
</feature>
<evidence type="ECO:0000313" key="11">
    <source>
        <dbReference type="Proteomes" id="UP000182276"/>
    </source>
</evidence>
<comment type="PTM">
    <text evidence="7">Binds 1 heme group per subunit.</text>
</comment>
<dbReference type="RefSeq" id="WP_043222365.1">
    <property type="nucleotide sequence ID" value="NZ_CP007511.1"/>
</dbReference>
<evidence type="ECO:0000256" key="5">
    <source>
        <dbReference type="ARBA" id="ARBA00023004"/>
    </source>
</evidence>
<keyword evidence="11" id="KW-1185">Reference proteome</keyword>
<reference evidence="8 10" key="3">
    <citation type="journal article" name="Genome Announc.">
        <title>Complete Genome Sequence of Pseudomonas balearica DSM 6083T.</title>
        <authorList>
            <person name="Bennasar-Figueras A."/>
            <person name="Salva-Serra F."/>
            <person name="Jaen-Luchoro D."/>
            <person name="Segui C."/>
            <person name="Aliaga F."/>
            <person name="Busquets A."/>
            <person name="Gomila M."/>
            <person name="Moore E.R."/>
            <person name="Lalucat J."/>
        </authorList>
    </citation>
    <scope>NUCLEOTIDE SEQUENCE [LARGE SCALE GENOMIC DNA]</scope>
    <source>
        <strain evidence="10">DSM 6083</strain>
        <strain evidence="8">DSM6083</strain>
    </source>
</reference>
<keyword evidence="2 7" id="KW-0349">Heme</keyword>
<sequence length="149" mass="16712">MKSRLLCLSVILAAIGLAGCDRIDPNSPLGKRKAIYQQMLDTKEDLGGMLRGRLAFDGQKFAAGAAKLDELSRQPWQHYPQVKEEQSDARDEVWQKQERFHELARALEQQTAALVAVTTRKPVTAQGVAPAFQQVEDACEACHQEFRIY</sequence>
<dbReference type="Gene3D" id="1.20.120.10">
    <property type="entry name" value="Cytochrome c/b562"/>
    <property type="match status" value="1"/>
</dbReference>
<dbReference type="InterPro" id="IPR002321">
    <property type="entry name" value="Cyt_c_II"/>
</dbReference>
<dbReference type="SUPFAM" id="SSF47175">
    <property type="entry name" value="Cytochromes"/>
    <property type="match status" value="1"/>
</dbReference>
<evidence type="ECO:0000313" key="10">
    <source>
        <dbReference type="Proteomes" id="UP000031271"/>
    </source>
</evidence>
<dbReference type="PIRSF" id="PIRSF000027">
    <property type="entry name" value="Cytc_c_prime"/>
    <property type="match status" value="1"/>
</dbReference>
<accession>A0A8D3Y4X8</accession>
<organism evidence="8 10">
    <name type="scientific">Stutzerimonas balearica DSM 6083</name>
    <dbReference type="NCBI Taxonomy" id="1123016"/>
    <lineage>
        <taxon>Bacteria</taxon>
        <taxon>Pseudomonadati</taxon>
        <taxon>Pseudomonadota</taxon>
        <taxon>Gammaproteobacteria</taxon>
        <taxon>Pseudomonadales</taxon>
        <taxon>Pseudomonadaceae</taxon>
        <taxon>Stutzerimonas</taxon>
    </lineage>
</organism>
<dbReference type="EMBL" id="CP007511">
    <property type="protein sequence ID" value="AJE17007.1"/>
    <property type="molecule type" value="Genomic_DNA"/>
</dbReference>
<dbReference type="GO" id="GO:0005506">
    <property type="term" value="F:iron ion binding"/>
    <property type="evidence" value="ECO:0007669"/>
    <property type="project" value="InterPro"/>
</dbReference>
<dbReference type="GO" id="GO:0020037">
    <property type="term" value="F:heme binding"/>
    <property type="evidence" value="ECO:0007669"/>
    <property type="project" value="InterPro"/>
</dbReference>
<dbReference type="GO" id="GO:0042597">
    <property type="term" value="C:periplasmic space"/>
    <property type="evidence" value="ECO:0007669"/>
    <property type="project" value="InterPro"/>
</dbReference>
<evidence type="ECO:0000256" key="7">
    <source>
        <dbReference type="PIRSR" id="PIRSR000027-2"/>
    </source>
</evidence>
<evidence type="ECO:0000313" key="8">
    <source>
        <dbReference type="EMBL" id="AJE17007.1"/>
    </source>
</evidence>
<protein>
    <submittedName>
        <fullName evidence="8 9">Cytochrome C</fullName>
    </submittedName>
</protein>
<dbReference type="Pfam" id="PF01322">
    <property type="entry name" value="Cytochrom_C_2"/>
    <property type="match status" value="1"/>
</dbReference>
<keyword evidence="5 6" id="KW-0408">Iron</keyword>
<dbReference type="InterPro" id="IPR012127">
    <property type="entry name" value="Cyt_c_prime"/>
</dbReference>
<feature type="binding site" description="covalent" evidence="7">
    <location>
        <position position="142"/>
    </location>
    <ligand>
        <name>heme c</name>
        <dbReference type="ChEBI" id="CHEBI:61717"/>
    </ligand>
</feature>
<reference evidence="9 11" key="2">
    <citation type="submission" date="2016-10" db="EMBL/GenBank/DDBJ databases">
        <authorList>
            <person name="Varghese N."/>
            <person name="Submissions S."/>
        </authorList>
    </citation>
    <scope>NUCLEOTIDE SEQUENCE [LARGE SCALE GENOMIC DNA]</scope>
    <source>
        <strain evidence="9 11">DSM 6083</strain>
    </source>
</reference>
<evidence type="ECO:0000256" key="2">
    <source>
        <dbReference type="ARBA" id="ARBA00022617"/>
    </source>
</evidence>
<evidence type="ECO:0000256" key="6">
    <source>
        <dbReference type="PIRSR" id="PIRSR000027-1"/>
    </source>
</evidence>
<dbReference type="Proteomes" id="UP000031271">
    <property type="component" value="Chromosome"/>
</dbReference>
<keyword evidence="1" id="KW-0813">Transport</keyword>
<keyword evidence="3 6" id="KW-0479">Metal-binding</keyword>
<evidence type="ECO:0000256" key="1">
    <source>
        <dbReference type="ARBA" id="ARBA00022448"/>
    </source>
</evidence>
<evidence type="ECO:0000313" key="9">
    <source>
        <dbReference type="EMBL" id="SDM59571.1"/>
    </source>
</evidence>
<dbReference type="GO" id="GO:0022900">
    <property type="term" value="P:electron transport chain"/>
    <property type="evidence" value="ECO:0007669"/>
    <property type="project" value="InterPro"/>
</dbReference>
<evidence type="ECO:0000256" key="3">
    <source>
        <dbReference type="ARBA" id="ARBA00022723"/>
    </source>
</evidence>
<dbReference type="PROSITE" id="PS51257">
    <property type="entry name" value="PROKAR_LIPOPROTEIN"/>
    <property type="match status" value="1"/>
</dbReference>
<proteinExistence type="predicted"/>
<dbReference type="KEGG" id="pbm:CL52_18890"/>
<reference evidence="10" key="1">
    <citation type="submission" date="2014-03" db="EMBL/GenBank/DDBJ databases">
        <title>Complete genome of Pseudomonas balearica DSM 6083T, a sewage water isolate from an enrichment with 2-methylnaphthalene.</title>
        <authorList>
            <person name="Salva-Serra F."/>
            <person name="Jaen-Luchoro D."/>
            <person name="Busquets A."/>
            <person name="Pena A."/>
            <person name="Gomila M."/>
            <person name="Bosch R."/>
            <person name="Nogales B."/>
            <person name="Garcia-Valdes E."/>
            <person name="Lalucat J."/>
            <person name="Bennasar A."/>
        </authorList>
    </citation>
    <scope>NUCLEOTIDE SEQUENCE [LARGE SCALE GENOMIC DNA]</scope>
    <source>
        <strain evidence="10">DSM 6083</strain>
    </source>
</reference>
<dbReference type="GO" id="GO:0009055">
    <property type="term" value="F:electron transfer activity"/>
    <property type="evidence" value="ECO:0007669"/>
    <property type="project" value="InterPro"/>
</dbReference>
<dbReference type="Proteomes" id="UP000182276">
    <property type="component" value="Unassembled WGS sequence"/>
</dbReference>
<evidence type="ECO:0000256" key="4">
    <source>
        <dbReference type="ARBA" id="ARBA00022982"/>
    </source>
</evidence>
<feature type="binding site" description="axial binding residue" evidence="6">
    <location>
        <position position="143"/>
    </location>
    <ligand>
        <name>heme c</name>
        <dbReference type="ChEBI" id="CHEBI:61717"/>
    </ligand>
    <ligandPart>
        <name>Fe</name>
        <dbReference type="ChEBI" id="CHEBI:18248"/>
    </ligandPart>
</feature>
<dbReference type="InterPro" id="IPR010980">
    <property type="entry name" value="Cyt_c/b562"/>
</dbReference>
<dbReference type="PROSITE" id="PS51009">
    <property type="entry name" value="CYTCII"/>
    <property type="match status" value="1"/>
</dbReference>
<gene>
    <name evidence="8" type="ORF">CL52_18890</name>
    <name evidence="9" type="ORF">SAMN05660875_106142</name>
</gene>